<dbReference type="InterPro" id="IPR039733">
    <property type="entry name" value="NTAQ1"/>
</dbReference>
<reference evidence="11" key="1">
    <citation type="journal article" date="2014" name="Science">
        <title>Nonhuman genetics. Genomic basis for the convergent evolution of electric organs.</title>
        <authorList>
            <person name="Gallant J.R."/>
            <person name="Traeger L.L."/>
            <person name="Volkening J.D."/>
            <person name="Moffett H."/>
            <person name="Chen P.H."/>
            <person name="Novina C.D."/>
            <person name="Phillips G.N.Jr."/>
            <person name="Anand R."/>
            <person name="Wells G.B."/>
            <person name="Pinch M."/>
            <person name="Guth R."/>
            <person name="Unguez G.A."/>
            <person name="Albert J.S."/>
            <person name="Zakon H.H."/>
            <person name="Samanta M.P."/>
            <person name="Sussman M.R."/>
        </authorList>
    </citation>
    <scope>NUCLEOTIDE SEQUENCE [LARGE SCALE GENOMIC DNA]</scope>
</reference>
<dbReference type="GO" id="GO:0005829">
    <property type="term" value="C:cytosol"/>
    <property type="evidence" value="ECO:0007669"/>
    <property type="project" value="TreeGrafter"/>
</dbReference>
<feature type="domain" description="Protein N-terminal glutamine amidohydrolase alpha beta roll" evidence="9">
    <location>
        <begin position="22"/>
        <end position="198"/>
    </location>
</feature>
<evidence type="ECO:0000256" key="1">
    <source>
        <dbReference type="ARBA" id="ARBA00002022"/>
    </source>
</evidence>
<dbReference type="Proteomes" id="UP000314983">
    <property type="component" value="Chromosome 8"/>
</dbReference>
<comment type="subunit">
    <text evidence="3 8">Monomer.</text>
</comment>
<reference evidence="10" key="3">
    <citation type="submission" date="2020-05" db="EMBL/GenBank/DDBJ databases">
        <title>Electrophorus electricus (electric eel) genome, fEleEle1, primary haplotype.</title>
        <authorList>
            <person name="Myers G."/>
            <person name="Meyer A."/>
            <person name="Fedrigo O."/>
            <person name="Formenti G."/>
            <person name="Rhie A."/>
            <person name="Tracey A."/>
            <person name="Sims Y."/>
            <person name="Jarvis E.D."/>
        </authorList>
    </citation>
    <scope>NUCLEOTIDE SEQUENCE [LARGE SCALE GENOMIC DNA]</scope>
</reference>
<keyword evidence="11" id="KW-1185">Reference proteome</keyword>
<reference evidence="11" key="2">
    <citation type="journal article" date="2017" name="Sci. Adv.">
        <title>A tail of two voltages: Proteomic comparison of the three electric organs of the electric eel.</title>
        <authorList>
            <person name="Traeger L.L."/>
            <person name="Sabat G."/>
            <person name="Barrett-Wilt G.A."/>
            <person name="Wells G.B."/>
            <person name="Sussman M.R."/>
        </authorList>
    </citation>
    <scope>NUCLEOTIDE SEQUENCE [LARGE SCALE GENOMIC DNA]</scope>
</reference>
<dbReference type="Ensembl" id="ENSEEET00000034953.2">
    <property type="protein sequence ID" value="ENSEEEP00000034550.2"/>
    <property type="gene ID" value="ENSEEEG00000016437.2"/>
</dbReference>
<dbReference type="FunFam" id="3.10.620.10:FF:000001">
    <property type="entry name" value="Blast:Protein N-terminal glutamine amidohydrolase"/>
    <property type="match status" value="1"/>
</dbReference>
<keyword evidence="6 8" id="KW-0378">Hydrolase</keyword>
<dbReference type="GO" id="GO:0008418">
    <property type="term" value="F:protein-N-terminal asparagine amidohydrolase activity"/>
    <property type="evidence" value="ECO:0007669"/>
    <property type="project" value="UniProtKB-UniRule"/>
</dbReference>
<dbReference type="Gene3D" id="3.10.620.10">
    <property type="entry name" value="Protein N-terminal glutamine amidohydrolase, alpha beta roll"/>
    <property type="match status" value="1"/>
</dbReference>
<evidence type="ECO:0000256" key="4">
    <source>
        <dbReference type="ARBA" id="ARBA00012718"/>
    </source>
</evidence>
<protein>
    <recommendedName>
        <fullName evidence="5 8">Protein N-terminal glutamine amidohydrolase</fullName>
        <ecNumber evidence="4 8">3.5.1.122</ecNumber>
    </recommendedName>
    <alternativeName>
        <fullName evidence="8">Protein NH2-terminal glutamine deamidase</fullName>
    </alternativeName>
</protein>
<evidence type="ECO:0000313" key="11">
    <source>
        <dbReference type="Proteomes" id="UP000314983"/>
    </source>
</evidence>
<evidence type="ECO:0000256" key="6">
    <source>
        <dbReference type="ARBA" id="ARBA00022801"/>
    </source>
</evidence>
<dbReference type="PANTHER" id="PTHR13035">
    <property type="entry name" value="PROTEIN N-TERMINAL GLUTAMINE AMIDOHYDROLASE"/>
    <property type="match status" value="1"/>
</dbReference>
<dbReference type="GO" id="GO:0005634">
    <property type="term" value="C:nucleus"/>
    <property type="evidence" value="ECO:0007669"/>
    <property type="project" value="TreeGrafter"/>
</dbReference>
<evidence type="ECO:0000256" key="5">
    <source>
        <dbReference type="ARBA" id="ARBA00021247"/>
    </source>
</evidence>
<evidence type="ECO:0000256" key="8">
    <source>
        <dbReference type="RuleBase" id="RU367082"/>
    </source>
</evidence>
<reference evidence="10" key="4">
    <citation type="submission" date="2025-08" db="UniProtKB">
        <authorList>
            <consortium name="Ensembl"/>
        </authorList>
    </citation>
    <scope>IDENTIFICATION</scope>
</reference>
<name>A0A4W4GDC3_ELEEL</name>
<sequence length="204" mass="23872">MYEEGVSSEYTVITPSRKECVYTSCYCEENVWKLCEYVKAQDVCAMDEVYAVFISNERKTIPIWKQKSSRENEPVIWDYHVVLLHCTRQGQSFIYDLDTVLPFPCPFGVYSKEAFQTDVHLRPEFWRKLRVIPAVTYLKQFASDRSHMKYSNGAWRMPPPAYPCVQTTESKMNLDDFISMDATVGCGEVYKLSDFVDRMHRKSC</sequence>
<accession>A0A4W4GDC3</accession>
<dbReference type="InterPro" id="IPR037132">
    <property type="entry name" value="N_Gln_amidohydro_ab_roll_sf"/>
</dbReference>
<dbReference type="Pfam" id="PF09764">
    <property type="entry name" value="Nt_Gln_amidase"/>
    <property type="match status" value="1"/>
</dbReference>
<reference evidence="10" key="5">
    <citation type="submission" date="2025-09" db="UniProtKB">
        <authorList>
            <consortium name="Ensembl"/>
        </authorList>
    </citation>
    <scope>IDENTIFICATION</scope>
</reference>
<evidence type="ECO:0000259" key="9">
    <source>
        <dbReference type="Pfam" id="PF09764"/>
    </source>
</evidence>
<evidence type="ECO:0000256" key="2">
    <source>
        <dbReference type="ARBA" id="ARBA00008985"/>
    </source>
</evidence>
<dbReference type="GO" id="GO:0070773">
    <property type="term" value="F:protein-N-terminal glutamine amidohydrolase activity"/>
    <property type="evidence" value="ECO:0007669"/>
    <property type="project" value="UniProtKB-UniRule"/>
</dbReference>
<dbReference type="AlphaFoldDB" id="A0A4W4GDC3"/>
<evidence type="ECO:0000313" key="10">
    <source>
        <dbReference type="Ensembl" id="ENSEEEP00000034550.2"/>
    </source>
</evidence>
<dbReference type="EC" id="3.5.1.122" evidence="4 8"/>
<evidence type="ECO:0000256" key="7">
    <source>
        <dbReference type="ARBA" id="ARBA00048768"/>
    </source>
</evidence>
<comment type="function">
    <text evidence="1">Mediates the side-chain deamidation of N-terminal glutamine residues to glutamate, an important step in N-end rule pathway of protein degradation. Conversion of the resulting N-terminal glutamine to glutamate renders the protein susceptible to arginylation, polyubiquitination and degradation as specified by the N-end rule. Does not act on substrates with internal or C-terminal glutamine and does not act on non-glutamine residues in any position. Does not deaminate acetylated N-terminal glutamine. With the exception of proline, all tested second-position residues on substrate peptides do not greatly influence the activity. In contrast, a proline at position 2, virtually abolishes deamidation of N-terminal glutamine.</text>
</comment>
<dbReference type="OMA" id="GWGTVYS"/>
<dbReference type="InterPro" id="IPR023128">
    <property type="entry name" value="Prot_N_Gln_amidohydro_ab_roll"/>
</dbReference>
<dbReference type="GeneTree" id="ENSGT00390000014398"/>
<gene>
    <name evidence="10" type="primary">ntaq1</name>
</gene>
<comment type="catalytic activity">
    <reaction evidence="7 8">
        <text>N-terminal L-glutaminyl-[protein] + H2O = N-terminal L-glutamyl-[protein] + NH4(+)</text>
        <dbReference type="Rhea" id="RHEA:50680"/>
        <dbReference type="Rhea" id="RHEA-COMP:12668"/>
        <dbReference type="Rhea" id="RHEA-COMP:12777"/>
        <dbReference type="ChEBI" id="CHEBI:15377"/>
        <dbReference type="ChEBI" id="CHEBI:28938"/>
        <dbReference type="ChEBI" id="CHEBI:64721"/>
        <dbReference type="ChEBI" id="CHEBI:64722"/>
        <dbReference type="EC" id="3.5.1.122"/>
    </reaction>
</comment>
<dbReference type="PANTHER" id="PTHR13035:SF0">
    <property type="entry name" value="PROTEIN N-TERMINAL GLUTAMINE AMIDOHYDROLASE"/>
    <property type="match status" value="1"/>
</dbReference>
<proteinExistence type="inferred from homology"/>
<evidence type="ECO:0000256" key="3">
    <source>
        <dbReference type="ARBA" id="ARBA00011245"/>
    </source>
</evidence>
<organism evidence="10 11">
    <name type="scientific">Electrophorus electricus</name>
    <name type="common">Electric eel</name>
    <name type="synonym">Gymnotus electricus</name>
    <dbReference type="NCBI Taxonomy" id="8005"/>
    <lineage>
        <taxon>Eukaryota</taxon>
        <taxon>Metazoa</taxon>
        <taxon>Chordata</taxon>
        <taxon>Craniata</taxon>
        <taxon>Vertebrata</taxon>
        <taxon>Euteleostomi</taxon>
        <taxon>Actinopterygii</taxon>
        <taxon>Neopterygii</taxon>
        <taxon>Teleostei</taxon>
        <taxon>Ostariophysi</taxon>
        <taxon>Gymnotiformes</taxon>
        <taxon>Gymnotoidei</taxon>
        <taxon>Gymnotidae</taxon>
        <taxon>Electrophorus</taxon>
    </lineage>
</organism>
<dbReference type="STRING" id="8005.ENSEEEP00000034550"/>
<comment type="similarity">
    <text evidence="2 8">Belongs to the NTAQ1 family.</text>
</comment>